<accession>A0A486RZ49</accession>
<evidence type="ECO:0000313" key="1">
    <source>
        <dbReference type="EMBL" id="VGM06473.1"/>
    </source>
</evidence>
<dbReference type="AlphaFoldDB" id="A0A486RZ49"/>
<proteinExistence type="predicted"/>
<gene>
    <name evidence="1" type="primary">ybcO</name>
    <name evidence="1" type="ORF">SAMEA4873654_01954</name>
</gene>
<dbReference type="EMBL" id="CAAHDA010000002">
    <property type="protein sequence ID" value="VGM06473.1"/>
    <property type="molecule type" value="Genomic_DNA"/>
</dbReference>
<dbReference type="Pfam" id="PF07102">
    <property type="entry name" value="YbcO"/>
    <property type="match status" value="1"/>
</dbReference>
<name>A0A486RZ49_KLEPN</name>
<reference evidence="1" key="1">
    <citation type="submission" date="2019-03" db="EMBL/GenBank/DDBJ databases">
        <authorList>
            <consortium name="Pathogen Informatics"/>
        </authorList>
    </citation>
    <scope>NUCLEOTIDE SEQUENCE</scope>
    <source>
        <strain evidence="1">5012STDY7626458</strain>
    </source>
</reference>
<dbReference type="InterPro" id="IPR010774">
    <property type="entry name" value="YbcO"/>
</dbReference>
<protein>
    <submittedName>
        <fullName evidence="1">82 prophage-derived uncharacterized protein ybcO</fullName>
    </submittedName>
</protein>
<sequence length="100" mass="10965">MSMANLRKAARGRECTVRIPGYCNGNPETSVLAHYRLAGTCGTGCKPDDTQAAIACNACHDLIDGRKKTTDYTRDELRLMHAEGVLRTLAIWKQEGLLKA</sequence>
<organism evidence="1">
    <name type="scientific">Klebsiella pneumoniae</name>
    <dbReference type="NCBI Taxonomy" id="573"/>
    <lineage>
        <taxon>Bacteria</taxon>
        <taxon>Pseudomonadati</taxon>
        <taxon>Pseudomonadota</taxon>
        <taxon>Gammaproteobacteria</taxon>
        <taxon>Enterobacterales</taxon>
        <taxon>Enterobacteriaceae</taxon>
        <taxon>Klebsiella/Raoultella group</taxon>
        <taxon>Klebsiella</taxon>
        <taxon>Klebsiella pneumoniae complex</taxon>
    </lineage>
</organism>
<dbReference type="Gene3D" id="3.30.50.20">
    <property type="entry name" value="prophage-derive protein ybcO"/>
    <property type="match status" value="1"/>
</dbReference>